<evidence type="ECO:0000256" key="1">
    <source>
        <dbReference type="SAM" id="MobiDB-lite"/>
    </source>
</evidence>
<evidence type="ECO:0000256" key="2">
    <source>
        <dbReference type="SAM" id="Phobius"/>
    </source>
</evidence>
<feature type="transmembrane region" description="Helical" evidence="2">
    <location>
        <begin position="51"/>
        <end position="69"/>
    </location>
</feature>
<feature type="transmembrane region" description="Helical" evidence="2">
    <location>
        <begin position="158"/>
        <end position="175"/>
    </location>
</feature>
<dbReference type="OrthoDB" id="9960970at2"/>
<dbReference type="RefSeq" id="WP_135848278.1">
    <property type="nucleotide sequence ID" value="NZ_RHPJ01000001.1"/>
</dbReference>
<evidence type="ECO:0000313" key="4">
    <source>
        <dbReference type="Proteomes" id="UP000297318"/>
    </source>
</evidence>
<keyword evidence="2" id="KW-0472">Membrane</keyword>
<dbReference type="Proteomes" id="UP000297318">
    <property type="component" value="Unassembled WGS sequence"/>
</dbReference>
<feature type="region of interest" description="Disordered" evidence="1">
    <location>
        <begin position="1"/>
        <end position="35"/>
    </location>
</feature>
<keyword evidence="2" id="KW-0812">Transmembrane</keyword>
<organism evidence="3 4">
    <name type="scientific">Serinibacter arcticus</name>
    <dbReference type="NCBI Taxonomy" id="1655435"/>
    <lineage>
        <taxon>Bacteria</taxon>
        <taxon>Bacillati</taxon>
        <taxon>Actinomycetota</taxon>
        <taxon>Actinomycetes</taxon>
        <taxon>Micrococcales</taxon>
        <taxon>Beutenbergiaceae</taxon>
        <taxon>Serinibacter</taxon>
    </lineage>
</organism>
<keyword evidence="4" id="KW-1185">Reference proteome</keyword>
<comment type="caution">
    <text evidence="3">The sequence shown here is derived from an EMBL/GenBank/DDBJ whole genome shotgun (WGS) entry which is preliminary data.</text>
</comment>
<accession>A0A4Z1E1Y4</accession>
<dbReference type="AlphaFoldDB" id="A0A4Z1E1Y4"/>
<keyword evidence="2" id="KW-1133">Transmembrane helix</keyword>
<sequence>MSSTPDVPEPPETAPAAGTAHSCEHCSGGGEAAPDPVERAREHLAIARRRVAPRLILAVLGLLVALVLASRHDQPLLGAGLTWVAAALAWLPAAWGGVVLGAALGARRGPWARLALGQVLAAALAPVLALVIAFGLGLADLPLSTALDDAGPTLVQGVPYGVAAAAGWFLAAAAAETVRLRALGRAVDRQDETGLQARGESHGLTTAVLQRSELVALGVALAFGAAVLLLTALPWAALVLVPLAAVAAATLGLRQGRRTAAEATATPASAGAEAQRAS</sequence>
<proteinExistence type="predicted"/>
<feature type="transmembrane region" description="Helical" evidence="2">
    <location>
        <begin position="81"/>
        <end position="104"/>
    </location>
</feature>
<dbReference type="EMBL" id="RHPJ01000001">
    <property type="protein sequence ID" value="TGO06004.1"/>
    <property type="molecule type" value="Genomic_DNA"/>
</dbReference>
<reference evidence="3 4" key="1">
    <citation type="submission" date="2018-11" db="EMBL/GenBank/DDBJ databases">
        <title>Complete genome sequencing of the Actinobacteria Serinibacter sp. K3-2.</title>
        <authorList>
            <person name="Rakitin A.L."/>
            <person name="Beletsky A.V."/>
            <person name="Mardanov A.V."/>
            <person name="Ravin N.V."/>
            <person name="Gromova A.S."/>
            <person name="Filippova S.N."/>
            <person name="Gal'Chenko V.F."/>
        </authorList>
    </citation>
    <scope>NUCLEOTIDE SEQUENCE [LARGE SCALE GENOMIC DNA]</scope>
    <source>
        <strain evidence="3 4">K3-2</strain>
    </source>
</reference>
<feature type="transmembrane region" description="Helical" evidence="2">
    <location>
        <begin position="116"/>
        <end position="138"/>
    </location>
</feature>
<gene>
    <name evidence="3" type="ORF">SERN_0196</name>
</gene>
<feature type="transmembrane region" description="Helical" evidence="2">
    <location>
        <begin position="214"/>
        <end position="230"/>
    </location>
</feature>
<evidence type="ECO:0000313" key="3">
    <source>
        <dbReference type="EMBL" id="TGO06004.1"/>
    </source>
</evidence>
<name>A0A4Z1E1Y4_9MICO</name>
<protein>
    <submittedName>
        <fullName evidence="3">Uncharacterized protein</fullName>
    </submittedName>
</protein>